<protein>
    <recommendedName>
        <fullName evidence="1">DUF547 domain-containing protein</fullName>
    </recommendedName>
</protein>
<proteinExistence type="predicted"/>
<dbReference type="EMBL" id="JACMSC010000009">
    <property type="protein sequence ID" value="KAG6505957.1"/>
    <property type="molecule type" value="Genomic_DNA"/>
</dbReference>
<reference evidence="2 3" key="1">
    <citation type="submission" date="2020-08" db="EMBL/GenBank/DDBJ databases">
        <title>Plant Genome Project.</title>
        <authorList>
            <person name="Zhang R.-G."/>
        </authorList>
    </citation>
    <scope>NUCLEOTIDE SEQUENCE [LARGE SCALE GENOMIC DNA]</scope>
    <source>
        <tissue evidence="2">Rhizome</tissue>
    </source>
</reference>
<dbReference type="PANTHER" id="PTHR23054:SF26">
    <property type="entry name" value="ELECTRON TRANSPORTER"/>
    <property type="match status" value="1"/>
</dbReference>
<gene>
    <name evidence="2" type="ORF">ZIOFF_031270</name>
</gene>
<feature type="domain" description="DUF547" evidence="1">
    <location>
        <begin position="173"/>
        <end position="310"/>
    </location>
</feature>
<sequence length="398" mass="45786">MESEAGFVVTEEKYAVQGRDHAVLSEMTFLKQGGWITAERRGCRLLERERAAERQWKRHGRRQQRRPLSRQLKAEHGINLSLRAPNQYDAAQRRHFICGSCEKTSKSRAPFLQRSSTSSVLGPKTIREEHEWPSRSIIEVLSIKLDKRCPRASYTISNYRFLVEQLERVDLSVMENSAKLAFWINVYNSLIMHAYLVYGVPSSSLRRVALFNKAAYNIGGQVITANCIEYSILGCRTSRMGRWLETILSNATRKKSGEDKQLIWSKMGLPSCHPLVFFAICTGASSDPILRVYSAKNVTEELEKAKKEFLRSHVVVKKSNKVFLPKVLDRYAKEICTNCDSLLMWVCESMDKKQQDAIHRCVDSNCRRKASQVIEWLPYDTRFRYALTSESVETPCKL</sequence>
<accession>A0A8J5L9W7</accession>
<evidence type="ECO:0000259" key="1">
    <source>
        <dbReference type="Pfam" id="PF04784"/>
    </source>
</evidence>
<dbReference type="Pfam" id="PF04784">
    <property type="entry name" value="DUF547"/>
    <property type="match status" value="1"/>
</dbReference>
<dbReference type="InterPro" id="IPR006869">
    <property type="entry name" value="DUF547"/>
</dbReference>
<dbReference type="AlphaFoldDB" id="A0A8J5L9W7"/>
<evidence type="ECO:0000313" key="2">
    <source>
        <dbReference type="EMBL" id="KAG6505957.1"/>
    </source>
</evidence>
<name>A0A8J5L9W7_ZINOF</name>
<dbReference type="PANTHER" id="PTHR23054">
    <property type="entry name" value="TERNARY COMPLEX FACTOR MIP1, LEUCINE-ZIPPER-RELATED"/>
    <property type="match status" value="1"/>
</dbReference>
<evidence type="ECO:0000313" key="3">
    <source>
        <dbReference type="Proteomes" id="UP000734854"/>
    </source>
</evidence>
<dbReference type="Proteomes" id="UP000734854">
    <property type="component" value="Unassembled WGS sequence"/>
</dbReference>
<keyword evidence="3" id="KW-1185">Reference proteome</keyword>
<comment type="caution">
    <text evidence="2">The sequence shown here is derived from an EMBL/GenBank/DDBJ whole genome shotgun (WGS) entry which is preliminary data.</text>
</comment>
<organism evidence="2 3">
    <name type="scientific">Zingiber officinale</name>
    <name type="common">Ginger</name>
    <name type="synonym">Amomum zingiber</name>
    <dbReference type="NCBI Taxonomy" id="94328"/>
    <lineage>
        <taxon>Eukaryota</taxon>
        <taxon>Viridiplantae</taxon>
        <taxon>Streptophyta</taxon>
        <taxon>Embryophyta</taxon>
        <taxon>Tracheophyta</taxon>
        <taxon>Spermatophyta</taxon>
        <taxon>Magnoliopsida</taxon>
        <taxon>Liliopsida</taxon>
        <taxon>Zingiberales</taxon>
        <taxon>Zingiberaceae</taxon>
        <taxon>Zingiber</taxon>
    </lineage>
</organism>